<dbReference type="InterPro" id="IPR017853">
    <property type="entry name" value="GH"/>
</dbReference>
<dbReference type="Gene3D" id="1.20.120.670">
    <property type="entry name" value="N-acetyl-b-d-glucoasminidase"/>
    <property type="match status" value="1"/>
</dbReference>
<dbReference type="PANTHER" id="PTHR21040:SF8">
    <property type="entry name" value="BCDNA.GH04120"/>
    <property type="match status" value="1"/>
</dbReference>
<feature type="domain" description="Glycoside hydrolase family 20 catalytic" evidence="3">
    <location>
        <begin position="62"/>
        <end position="322"/>
    </location>
</feature>
<evidence type="ECO:0000259" key="4">
    <source>
        <dbReference type="Pfam" id="PF18088"/>
    </source>
</evidence>
<dbReference type="Pfam" id="PF00728">
    <property type="entry name" value="Glyco_hydro_20"/>
    <property type="match status" value="1"/>
</dbReference>
<evidence type="ECO:0000256" key="2">
    <source>
        <dbReference type="ARBA" id="ARBA00022801"/>
    </source>
</evidence>
<evidence type="ECO:0000256" key="1">
    <source>
        <dbReference type="ARBA" id="ARBA00006285"/>
    </source>
</evidence>
<organism evidence="5 6">
    <name type="scientific">Acholeplasma brassicae</name>
    <dbReference type="NCBI Taxonomy" id="61635"/>
    <lineage>
        <taxon>Bacteria</taxon>
        <taxon>Bacillati</taxon>
        <taxon>Mycoplasmatota</taxon>
        <taxon>Mollicutes</taxon>
        <taxon>Acholeplasmatales</taxon>
        <taxon>Acholeplasmataceae</taxon>
        <taxon>Acholeplasma</taxon>
    </lineage>
</organism>
<dbReference type="GO" id="GO:0004563">
    <property type="term" value="F:beta-N-acetylhexosaminidase activity"/>
    <property type="evidence" value="ECO:0007669"/>
    <property type="project" value="UniProtKB-ARBA"/>
</dbReference>
<comment type="similarity">
    <text evidence="1">Belongs to the glycosyl hydrolase 20 family.</text>
</comment>
<dbReference type="InterPro" id="IPR038901">
    <property type="entry name" value="HEXDC-like"/>
</dbReference>
<proteinExistence type="inferred from homology"/>
<evidence type="ECO:0000313" key="5">
    <source>
        <dbReference type="EMBL" id="CCV65430.1"/>
    </source>
</evidence>
<dbReference type="InterPro" id="IPR041063">
    <property type="entry name" value="Glyco_H_20C_C"/>
</dbReference>
<dbReference type="Gene3D" id="3.20.20.80">
    <property type="entry name" value="Glycosidases"/>
    <property type="match status" value="1"/>
</dbReference>
<dbReference type="EMBL" id="FO681348">
    <property type="protein sequence ID" value="CCV65430.1"/>
    <property type="molecule type" value="Genomic_DNA"/>
</dbReference>
<dbReference type="GO" id="GO:0005975">
    <property type="term" value="P:carbohydrate metabolic process"/>
    <property type="evidence" value="ECO:0007669"/>
    <property type="project" value="InterPro"/>
</dbReference>
<dbReference type="HOGENOM" id="CLU_028877_0_0_14"/>
<dbReference type="RefSeq" id="WP_030004289.1">
    <property type="nucleotide sequence ID" value="NC_022549.1"/>
</dbReference>
<feature type="domain" description="Glycoside Hydrolase 20C C-terminal" evidence="4">
    <location>
        <begin position="406"/>
        <end position="544"/>
    </location>
</feature>
<gene>
    <name evidence="5" type="ORF">BN85304090</name>
</gene>
<dbReference type="KEGG" id="abra:BN85304090"/>
<dbReference type="SUPFAM" id="SSF51445">
    <property type="entry name" value="(Trans)glycosidases"/>
    <property type="match status" value="1"/>
</dbReference>
<evidence type="ECO:0000313" key="6">
    <source>
        <dbReference type="Proteomes" id="UP000032737"/>
    </source>
</evidence>
<dbReference type="PANTHER" id="PTHR21040">
    <property type="entry name" value="BCDNA.GH04120"/>
    <property type="match status" value="1"/>
</dbReference>
<dbReference type="Proteomes" id="UP000032737">
    <property type="component" value="Chromosome"/>
</dbReference>
<dbReference type="Pfam" id="PF18088">
    <property type="entry name" value="Glyco_H_20C_C"/>
    <property type="match status" value="1"/>
</dbReference>
<keyword evidence="6" id="KW-1185">Reference proteome</keyword>
<accession>U4KMQ4</accession>
<reference evidence="5 6" key="1">
    <citation type="journal article" date="2013" name="J. Mol. Microbiol. Biotechnol.">
        <title>Analysis of the Complete Genomes of Acholeplasma brassicae , A. palmae and A. laidlawii and Their Comparison to the Obligate Parasites from ' Candidatus Phytoplasma'.</title>
        <authorList>
            <person name="Kube M."/>
            <person name="Siewert C."/>
            <person name="Migdoll A.M."/>
            <person name="Duduk B."/>
            <person name="Holz S."/>
            <person name="Rabus R."/>
            <person name="Seemuller E."/>
            <person name="Mitrovic J."/>
            <person name="Muller I."/>
            <person name="Buttner C."/>
            <person name="Reinhardt R."/>
        </authorList>
    </citation>
    <scope>NUCLEOTIDE SEQUENCE [LARGE SCALE GENOMIC DNA]</scope>
    <source>
        <strain evidence="6">0502</strain>
    </source>
</reference>
<keyword evidence="2 5" id="KW-0378">Hydrolase</keyword>
<dbReference type="STRING" id="61635.BN85304090"/>
<dbReference type="InterPro" id="IPR015883">
    <property type="entry name" value="Glyco_hydro_20_cat"/>
</dbReference>
<dbReference type="AlphaFoldDB" id="U4KMQ4"/>
<protein>
    <submittedName>
        <fullName evidence="5">Glycoside hydrolase, family 20</fullName>
    </submittedName>
</protein>
<name>U4KMQ4_9MOLU</name>
<evidence type="ECO:0000259" key="3">
    <source>
        <dbReference type="Pfam" id="PF00728"/>
    </source>
</evidence>
<dbReference type="CDD" id="cd06565">
    <property type="entry name" value="GH20_GcnA-like"/>
    <property type="match status" value="1"/>
</dbReference>
<sequence length="567" mass="66881">MSLNQLLSELNIKHNMTAFVLSERTYHDQTTLYYKNIPSALLYLNHLSMFQTPLQDDKLKVKGTMIDLSRNAVFRVDYFKAVIKKQALLGYNEIWLYLEDIYELKNYPKFGYLRGKYSKEELIELVTYAAHFGVRLVPCIQTLGHMSQFLRWPSSEAYKDQRDVLLISDQTYQLIDEMLLFCKEVFQTNKIHVGLDETFGFSFGTHYKLHGYQSPESLFLNHVSVVYEKAKAVGFDEICMWSDMFFRHRSKTNYYYDYSISFEEDFINQLPKEMTLVYWDYYNKNYEVYDQMIKKHKEMNRKVIMASGTWIWTRLTYDQKKTLETASHAIRACINNQLDEIILTQWNDDGAYAVYDSSFLGLSDINKLLSNSKFNETYLDKNHILNTKAQTMLSLVSHQGFDPVMLLWDDVLLGIYLNDLVGYDFNKIQSLISTFRAYQLKASSDINSYYQSLFLVLLKKLELREALLRGYFKDHHFFGIETIATDLKRQLMAFLEGFERMWKQTYKVFGLEVIQSRLYSQLRRVDELITVTTQFKKGDSIPYLDENLSKEPYLSVKYADIAFSSKP</sequence>